<comment type="caution">
    <text evidence="10">The sequence shown here is derived from an EMBL/GenBank/DDBJ whole genome shotgun (WGS) entry which is preliminary data.</text>
</comment>
<dbReference type="Pfam" id="PF02224">
    <property type="entry name" value="Cytidylate_kin"/>
    <property type="match status" value="1"/>
</dbReference>
<dbReference type="Gene3D" id="3.40.50.300">
    <property type="entry name" value="P-loop containing nucleotide triphosphate hydrolases"/>
    <property type="match status" value="1"/>
</dbReference>
<dbReference type="GO" id="GO:0036431">
    <property type="term" value="F:dCMP kinase activity"/>
    <property type="evidence" value="ECO:0007669"/>
    <property type="project" value="InterPro"/>
</dbReference>
<comment type="catalytic activity">
    <reaction evidence="6 8">
        <text>dCMP + ATP = dCDP + ADP</text>
        <dbReference type="Rhea" id="RHEA:25094"/>
        <dbReference type="ChEBI" id="CHEBI:30616"/>
        <dbReference type="ChEBI" id="CHEBI:57566"/>
        <dbReference type="ChEBI" id="CHEBI:58593"/>
        <dbReference type="ChEBI" id="CHEBI:456216"/>
        <dbReference type="EC" id="2.7.4.25"/>
    </reaction>
</comment>
<evidence type="ECO:0000256" key="2">
    <source>
        <dbReference type="ARBA" id="ARBA00022679"/>
    </source>
</evidence>
<name>A0A501XAD1_9BACT</name>
<comment type="subcellular location">
    <subcellularLocation>
        <location evidence="8">Cytoplasm</location>
    </subcellularLocation>
</comment>
<reference evidence="10 11" key="1">
    <citation type="submission" date="2019-06" db="EMBL/GenBank/DDBJ databases">
        <title>Mycoplasma falconis type strain whole genome sequence.</title>
        <authorList>
            <person name="Spergser J."/>
        </authorList>
    </citation>
    <scope>NUCLEOTIDE SEQUENCE [LARGE SCALE GENOMIC DNA]</scope>
    <source>
        <strain evidence="10 11">ATCC 51372</strain>
    </source>
</reference>
<dbReference type="GO" id="GO:0005737">
    <property type="term" value="C:cytoplasm"/>
    <property type="evidence" value="ECO:0007669"/>
    <property type="project" value="UniProtKB-SubCell"/>
</dbReference>
<comment type="catalytic activity">
    <reaction evidence="7 8">
        <text>CMP + ATP = CDP + ADP</text>
        <dbReference type="Rhea" id="RHEA:11600"/>
        <dbReference type="ChEBI" id="CHEBI:30616"/>
        <dbReference type="ChEBI" id="CHEBI:58069"/>
        <dbReference type="ChEBI" id="CHEBI:60377"/>
        <dbReference type="ChEBI" id="CHEBI:456216"/>
        <dbReference type="EC" id="2.7.4.25"/>
    </reaction>
</comment>
<keyword evidence="5 8" id="KW-0067">ATP-binding</keyword>
<dbReference type="GO" id="GO:0006220">
    <property type="term" value="P:pyrimidine nucleotide metabolic process"/>
    <property type="evidence" value="ECO:0007669"/>
    <property type="project" value="UniProtKB-UniRule"/>
</dbReference>
<dbReference type="Proteomes" id="UP000319776">
    <property type="component" value="Unassembled WGS sequence"/>
</dbReference>
<feature type="domain" description="Cytidylate kinase" evidence="9">
    <location>
        <begin position="9"/>
        <end position="217"/>
    </location>
</feature>
<dbReference type="InterPro" id="IPR011994">
    <property type="entry name" value="Cytidylate_kinase_dom"/>
</dbReference>
<comment type="similarity">
    <text evidence="1 8">Belongs to the cytidylate kinase family. Type 1 subfamily.</text>
</comment>
<dbReference type="GO" id="GO:0005524">
    <property type="term" value="F:ATP binding"/>
    <property type="evidence" value="ECO:0007669"/>
    <property type="project" value="UniProtKB-UniRule"/>
</dbReference>
<protein>
    <recommendedName>
        <fullName evidence="8">Cytidylate kinase</fullName>
        <shortName evidence="8">CK</shortName>
        <ecNumber evidence="8">2.7.4.25</ecNumber>
    </recommendedName>
    <alternativeName>
        <fullName evidence="8">Cytidine monophosphate kinase</fullName>
        <shortName evidence="8">CMP kinase</shortName>
    </alternativeName>
</protein>
<dbReference type="OrthoDB" id="9807434at2"/>
<evidence type="ECO:0000256" key="3">
    <source>
        <dbReference type="ARBA" id="ARBA00022741"/>
    </source>
</evidence>
<accession>A0A501XAD1</accession>
<keyword evidence="4 8" id="KW-0418">Kinase</keyword>
<dbReference type="AlphaFoldDB" id="A0A501XAD1"/>
<dbReference type="GO" id="GO:0036430">
    <property type="term" value="F:CMP kinase activity"/>
    <property type="evidence" value="ECO:0007669"/>
    <property type="project" value="RHEA"/>
</dbReference>
<gene>
    <name evidence="8 10" type="primary">cmk</name>
    <name evidence="10" type="ORF">FJO69_01855</name>
</gene>
<evidence type="ECO:0000256" key="8">
    <source>
        <dbReference type="HAMAP-Rule" id="MF_00238"/>
    </source>
</evidence>
<keyword evidence="3 8" id="KW-0547">Nucleotide-binding</keyword>
<dbReference type="HAMAP" id="MF_00238">
    <property type="entry name" value="Cytidyl_kinase_type1"/>
    <property type="match status" value="1"/>
</dbReference>
<evidence type="ECO:0000256" key="1">
    <source>
        <dbReference type="ARBA" id="ARBA00009427"/>
    </source>
</evidence>
<evidence type="ECO:0000313" key="11">
    <source>
        <dbReference type="Proteomes" id="UP000319776"/>
    </source>
</evidence>
<keyword evidence="11" id="KW-1185">Reference proteome</keyword>
<dbReference type="InterPro" id="IPR027417">
    <property type="entry name" value="P-loop_NTPase"/>
</dbReference>
<feature type="binding site" evidence="8">
    <location>
        <begin position="13"/>
        <end position="21"/>
    </location>
    <ligand>
        <name>ATP</name>
        <dbReference type="ChEBI" id="CHEBI:30616"/>
    </ligand>
</feature>
<dbReference type="SUPFAM" id="SSF52540">
    <property type="entry name" value="P-loop containing nucleoside triphosphate hydrolases"/>
    <property type="match status" value="1"/>
</dbReference>
<organism evidence="10 11">
    <name type="scientific">[Mycoplasma] falconis</name>
    <dbReference type="NCBI Taxonomy" id="92403"/>
    <lineage>
        <taxon>Bacteria</taxon>
        <taxon>Bacillati</taxon>
        <taxon>Mycoplasmatota</taxon>
        <taxon>Mycoplasmoidales</taxon>
        <taxon>Metamycoplasmataceae</taxon>
        <taxon>Metamycoplasma</taxon>
    </lineage>
</organism>
<evidence type="ECO:0000256" key="6">
    <source>
        <dbReference type="ARBA" id="ARBA00047615"/>
    </source>
</evidence>
<dbReference type="InterPro" id="IPR003136">
    <property type="entry name" value="Cytidylate_kin"/>
</dbReference>
<evidence type="ECO:0000256" key="5">
    <source>
        <dbReference type="ARBA" id="ARBA00022840"/>
    </source>
</evidence>
<dbReference type="EC" id="2.7.4.25" evidence="8"/>
<evidence type="ECO:0000256" key="4">
    <source>
        <dbReference type="ARBA" id="ARBA00022777"/>
    </source>
</evidence>
<dbReference type="EMBL" id="VFSS01000005">
    <property type="protein sequence ID" value="TPE57379.1"/>
    <property type="molecule type" value="Genomic_DNA"/>
</dbReference>
<keyword evidence="2 8" id="KW-0808">Transferase</keyword>
<keyword evidence="8" id="KW-0963">Cytoplasm</keyword>
<evidence type="ECO:0000256" key="7">
    <source>
        <dbReference type="ARBA" id="ARBA00048478"/>
    </source>
</evidence>
<dbReference type="NCBIfam" id="TIGR00017">
    <property type="entry name" value="cmk"/>
    <property type="match status" value="1"/>
</dbReference>
<sequence>MIMEKRINIAIDGPSGVGKTVMSTMLANKLGYKFLSSGSFYRVIAYNALKENISLSDEEAVNSAWNIEDLHIDEKDRLIFKGEDVTTLIRQDEVSQAASSIAKYSSVRLKVNEFIQSFANKNKGVIVDGRDATYRILPQAEAKFFLWAEPEVRANRRLKQDLQMGISSNYDEVLASIKKRDYNDMNRDIDPLKVSEGSLVIDTSNMSVQENFDVMYDEILKRLS</sequence>
<evidence type="ECO:0000313" key="10">
    <source>
        <dbReference type="EMBL" id="TPE57379.1"/>
    </source>
</evidence>
<evidence type="ECO:0000259" key="9">
    <source>
        <dbReference type="Pfam" id="PF02224"/>
    </source>
</evidence>
<dbReference type="CDD" id="cd02020">
    <property type="entry name" value="CMPK"/>
    <property type="match status" value="1"/>
</dbReference>
<proteinExistence type="inferred from homology"/>